<dbReference type="Proteomes" id="UP000054538">
    <property type="component" value="Unassembled WGS sequence"/>
</dbReference>
<feature type="compositionally biased region" description="Basic and acidic residues" evidence="1">
    <location>
        <begin position="1"/>
        <end position="14"/>
    </location>
</feature>
<protein>
    <submittedName>
        <fullName evidence="2">Uncharacterized protein</fullName>
    </submittedName>
</protein>
<feature type="compositionally biased region" description="Polar residues" evidence="1">
    <location>
        <begin position="175"/>
        <end position="205"/>
    </location>
</feature>
<reference evidence="2 3" key="1">
    <citation type="submission" date="2014-04" db="EMBL/GenBank/DDBJ databases">
        <authorList>
            <consortium name="DOE Joint Genome Institute"/>
            <person name="Kuo A."/>
            <person name="Kohler A."/>
            <person name="Jargeat P."/>
            <person name="Nagy L.G."/>
            <person name="Floudas D."/>
            <person name="Copeland A."/>
            <person name="Barry K.W."/>
            <person name="Cichocki N."/>
            <person name="Veneault-Fourrey C."/>
            <person name="LaButti K."/>
            <person name="Lindquist E.A."/>
            <person name="Lipzen A."/>
            <person name="Lundell T."/>
            <person name="Morin E."/>
            <person name="Murat C."/>
            <person name="Sun H."/>
            <person name="Tunlid A."/>
            <person name="Henrissat B."/>
            <person name="Grigoriev I.V."/>
            <person name="Hibbett D.S."/>
            <person name="Martin F."/>
            <person name="Nordberg H.P."/>
            <person name="Cantor M.N."/>
            <person name="Hua S.X."/>
        </authorList>
    </citation>
    <scope>NUCLEOTIDE SEQUENCE [LARGE SCALE GENOMIC DNA]</scope>
    <source>
        <strain evidence="2 3">Ve08.2h10</strain>
    </source>
</reference>
<organism evidence="2 3">
    <name type="scientific">Paxillus rubicundulus Ve08.2h10</name>
    <dbReference type="NCBI Taxonomy" id="930991"/>
    <lineage>
        <taxon>Eukaryota</taxon>
        <taxon>Fungi</taxon>
        <taxon>Dikarya</taxon>
        <taxon>Basidiomycota</taxon>
        <taxon>Agaricomycotina</taxon>
        <taxon>Agaricomycetes</taxon>
        <taxon>Agaricomycetidae</taxon>
        <taxon>Boletales</taxon>
        <taxon>Paxilineae</taxon>
        <taxon>Paxillaceae</taxon>
        <taxon>Paxillus</taxon>
    </lineage>
</organism>
<feature type="region of interest" description="Disordered" evidence="1">
    <location>
        <begin position="1"/>
        <end position="247"/>
    </location>
</feature>
<sequence>MRDGHPLHSNESRDPVPPPKFKRVLRGVASPRPAPKLVQKTKALPVPRSDSEDALLPLAPAKPKIKTVLTFLSEDEDEDEPPPQVQSKTGTVKDSGTAKLPPKHATSKRRQAVTLFDDEDHTQQQTTHHKLAVQGPSTGEDDDMNEVPYPSCSLRSESPLPVLTDEEGSGGTGRPTDTQPEPGPSSTKHGQLSRSNLKRGATTNQTDEDDDIVPTVPRKKKKAPVNSNPPKAPGKRNPTRQKRPNGF</sequence>
<dbReference type="InParanoid" id="A0A0D0DMZ9"/>
<dbReference type="HOGENOM" id="CLU_1124863_0_0_1"/>
<gene>
    <name evidence="2" type="ORF">PAXRUDRAFT_16094</name>
</gene>
<accession>A0A0D0DMZ9</accession>
<evidence type="ECO:0000313" key="2">
    <source>
        <dbReference type="EMBL" id="KIK79865.1"/>
    </source>
</evidence>
<proteinExistence type="predicted"/>
<dbReference type="EMBL" id="KN826162">
    <property type="protein sequence ID" value="KIK79865.1"/>
    <property type="molecule type" value="Genomic_DNA"/>
</dbReference>
<dbReference type="AlphaFoldDB" id="A0A0D0DMZ9"/>
<evidence type="ECO:0000313" key="3">
    <source>
        <dbReference type="Proteomes" id="UP000054538"/>
    </source>
</evidence>
<feature type="compositionally biased region" description="Basic residues" evidence="1">
    <location>
        <begin position="233"/>
        <end position="247"/>
    </location>
</feature>
<reference evidence="3" key="2">
    <citation type="submission" date="2015-01" db="EMBL/GenBank/DDBJ databases">
        <title>Evolutionary Origins and Diversification of the Mycorrhizal Mutualists.</title>
        <authorList>
            <consortium name="DOE Joint Genome Institute"/>
            <consortium name="Mycorrhizal Genomics Consortium"/>
            <person name="Kohler A."/>
            <person name="Kuo A."/>
            <person name="Nagy L.G."/>
            <person name="Floudas D."/>
            <person name="Copeland A."/>
            <person name="Barry K.W."/>
            <person name="Cichocki N."/>
            <person name="Veneault-Fourrey C."/>
            <person name="LaButti K."/>
            <person name="Lindquist E.A."/>
            <person name="Lipzen A."/>
            <person name="Lundell T."/>
            <person name="Morin E."/>
            <person name="Murat C."/>
            <person name="Riley R."/>
            <person name="Ohm R."/>
            <person name="Sun H."/>
            <person name="Tunlid A."/>
            <person name="Henrissat B."/>
            <person name="Grigoriev I.V."/>
            <person name="Hibbett D.S."/>
            <person name="Martin F."/>
        </authorList>
    </citation>
    <scope>NUCLEOTIDE SEQUENCE [LARGE SCALE GENOMIC DNA]</scope>
    <source>
        <strain evidence="3">Ve08.2h10</strain>
    </source>
</reference>
<keyword evidence="3" id="KW-1185">Reference proteome</keyword>
<name>A0A0D0DMZ9_9AGAM</name>
<feature type="compositionally biased region" description="Polar residues" evidence="1">
    <location>
        <begin position="85"/>
        <end position="94"/>
    </location>
</feature>
<evidence type="ECO:0000256" key="1">
    <source>
        <dbReference type="SAM" id="MobiDB-lite"/>
    </source>
</evidence>
<feature type="compositionally biased region" description="Basic residues" evidence="1">
    <location>
        <begin position="101"/>
        <end position="111"/>
    </location>
</feature>